<comment type="subunit">
    <text evidence="5">NDH-1 is composed of 14 different subunits. Subunits NuoA, H, J, K, L, M, N constitute the membrane sector of the complex.</text>
</comment>
<feature type="transmembrane region" description="Helical" evidence="5">
    <location>
        <begin position="350"/>
        <end position="370"/>
    </location>
</feature>
<comment type="subcellular location">
    <subcellularLocation>
        <location evidence="5">Cell membrane</location>
        <topology evidence="5">Multi-pass membrane protein</topology>
    </subcellularLocation>
    <subcellularLocation>
        <location evidence="1">Endomembrane system</location>
        <topology evidence="1">Multi-pass membrane protein</topology>
    </subcellularLocation>
    <subcellularLocation>
        <location evidence="6">Membrane</location>
        <topology evidence="6">Multi-pass membrane protein</topology>
    </subcellularLocation>
</comment>
<accession>A0ABY7VJ06</accession>
<organism evidence="8 9">
    <name type="scientific">Thalassomonas haliotis</name>
    <dbReference type="NCBI Taxonomy" id="485448"/>
    <lineage>
        <taxon>Bacteria</taxon>
        <taxon>Pseudomonadati</taxon>
        <taxon>Pseudomonadota</taxon>
        <taxon>Gammaproteobacteria</taxon>
        <taxon>Alteromonadales</taxon>
        <taxon>Colwelliaceae</taxon>
        <taxon>Thalassomonas</taxon>
    </lineage>
</organism>
<feature type="transmembrane region" description="Helical" evidence="5">
    <location>
        <begin position="172"/>
        <end position="191"/>
    </location>
</feature>
<comment type="catalytic activity">
    <reaction evidence="5">
        <text>a quinone + NADH + 5 H(+)(in) = a quinol + NAD(+) + 4 H(+)(out)</text>
        <dbReference type="Rhea" id="RHEA:57888"/>
        <dbReference type="ChEBI" id="CHEBI:15378"/>
        <dbReference type="ChEBI" id="CHEBI:24646"/>
        <dbReference type="ChEBI" id="CHEBI:57540"/>
        <dbReference type="ChEBI" id="CHEBI:57945"/>
        <dbReference type="ChEBI" id="CHEBI:132124"/>
    </reaction>
</comment>
<sequence length="536" mass="58494">MPTEMAAAPLFSNVQFTNAMLLAISPLLIIAFGIVLSLLLIAWRRSRRMLQGLTSAIFIVALIASAPLLFNSDVPVTTLLKVDGYGVFAFMLVCFSGLMVTLLSGQLLQRNTEAHDEYYLLLQLVILGGGILVFSDHFASLFLGFELLSLALVGLVGFFREEKHAVETAFKYLILSATASSFMLLGIAFIYSQTGSLHFSLANTGLNAAVSTGISAGVELSNAFHAIGMLLFFAGLAFKLSLVPFHFWTPDVYQGAPTPVTMLMATVSKVAMFTVLMKCLFSQEAFVQSSMMQLVALVAALSMVFGNVLALKQENLKRLLGYSSIAHMGYLLIVLLITSQKDIHFAWQSALFYLSAYVLASLSVFMVMIFTSQAASPPGQSQQHNADEASISSWQGLFWHNPLMAFLAILAILSLAGIPLSMGFIAKFYLLTFASQAGLWWLIVALVLGSGIGLFYYLRIIFSLFASPFSEQKAKAEMQQHSNSPQAFGHLPWNRLLVTGFVFAGLVFGLYPDVLMQVLNRLGELTQPLAVLNQTP</sequence>
<dbReference type="HAMAP" id="MF_00445">
    <property type="entry name" value="NDH1_NuoN_1"/>
    <property type="match status" value="1"/>
</dbReference>
<evidence type="ECO:0000256" key="1">
    <source>
        <dbReference type="ARBA" id="ARBA00004127"/>
    </source>
</evidence>
<dbReference type="Pfam" id="PF00361">
    <property type="entry name" value="Proton_antipo_M"/>
    <property type="match status" value="1"/>
</dbReference>
<gene>
    <name evidence="5" type="primary">nuoN</name>
    <name evidence="8" type="ORF">H3N35_08020</name>
</gene>
<comment type="similarity">
    <text evidence="5">Belongs to the complex I subunit 2 family.</text>
</comment>
<dbReference type="EC" id="7.1.1.-" evidence="5"/>
<keyword evidence="5" id="KW-0830">Ubiquinone</keyword>
<keyword evidence="4 5" id="KW-0472">Membrane</keyword>
<feature type="transmembrane region" description="Helical" evidence="5">
    <location>
        <begin position="20"/>
        <end position="43"/>
    </location>
</feature>
<evidence type="ECO:0000313" key="8">
    <source>
        <dbReference type="EMBL" id="WDE13372.1"/>
    </source>
</evidence>
<evidence type="ECO:0000256" key="2">
    <source>
        <dbReference type="ARBA" id="ARBA00022692"/>
    </source>
</evidence>
<feature type="transmembrane region" description="Helical" evidence="5">
    <location>
        <begin position="403"/>
        <end position="426"/>
    </location>
</feature>
<protein>
    <recommendedName>
        <fullName evidence="5">NADH-quinone oxidoreductase subunit N</fullName>
        <ecNumber evidence="5">7.1.1.-</ecNumber>
    </recommendedName>
    <alternativeName>
        <fullName evidence="5">NADH dehydrogenase I subunit N</fullName>
    </alternativeName>
    <alternativeName>
        <fullName evidence="5">NDH-1 subunit N</fullName>
    </alternativeName>
</protein>
<feature type="transmembrane region" description="Helical" evidence="5">
    <location>
        <begin position="319"/>
        <end position="338"/>
    </location>
</feature>
<dbReference type="EMBL" id="CP059693">
    <property type="protein sequence ID" value="WDE13372.1"/>
    <property type="molecule type" value="Genomic_DNA"/>
</dbReference>
<name>A0ABY7VJ06_9GAMM</name>
<keyword evidence="5" id="KW-1003">Cell membrane</keyword>
<keyword evidence="5" id="KW-0874">Quinone</keyword>
<dbReference type="InterPro" id="IPR001750">
    <property type="entry name" value="ND/Mrp_TM"/>
</dbReference>
<feature type="transmembrane region" description="Helical" evidence="5">
    <location>
        <begin position="197"/>
        <end position="218"/>
    </location>
</feature>
<comment type="function">
    <text evidence="5">NDH-1 shuttles electrons from NADH, via FMN and iron-sulfur (Fe-S) centers, to quinones in the respiratory chain. The immediate electron acceptor for the enzyme in this species is believed to be ubiquinone. Couples the redox reaction to proton translocation (for every two electrons transferred, four hydrogen ions are translocated across the cytoplasmic membrane), and thus conserves the redox energy in a proton gradient.</text>
</comment>
<dbReference type="NCBIfam" id="TIGR01770">
    <property type="entry name" value="NDH_I_N"/>
    <property type="match status" value="1"/>
</dbReference>
<keyword evidence="9" id="KW-1185">Reference proteome</keyword>
<feature type="transmembrane region" description="Helical" evidence="5">
    <location>
        <begin position="293"/>
        <end position="313"/>
    </location>
</feature>
<reference evidence="8 9" key="1">
    <citation type="journal article" date="2022" name="Mar. Drugs">
        <title>Bioassay-Guided Fractionation Leads to the Detection of Cholic Acid Generated by the Rare Thalassomonas sp.</title>
        <authorList>
            <person name="Pheiffer F."/>
            <person name="Schneider Y.K."/>
            <person name="Hansen E.H."/>
            <person name="Andersen J.H."/>
            <person name="Isaksson J."/>
            <person name="Busche T."/>
            <person name="R C."/>
            <person name="Kalinowski J."/>
            <person name="Zyl L.V."/>
            <person name="Trindade M."/>
        </authorList>
    </citation>
    <scope>NUCLEOTIDE SEQUENCE [LARGE SCALE GENOMIC DNA]</scope>
    <source>
        <strain evidence="8 9">A5K-61T</strain>
    </source>
</reference>
<dbReference type="RefSeq" id="WP_274053729.1">
    <property type="nucleotide sequence ID" value="NZ_CP059693.1"/>
</dbReference>
<evidence type="ECO:0000256" key="3">
    <source>
        <dbReference type="ARBA" id="ARBA00022989"/>
    </source>
</evidence>
<dbReference type="PANTHER" id="PTHR22773">
    <property type="entry name" value="NADH DEHYDROGENASE"/>
    <property type="match status" value="1"/>
</dbReference>
<evidence type="ECO:0000259" key="7">
    <source>
        <dbReference type="Pfam" id="PF00361"/>
    </source>
</evidence>
<dbReference type="InterPro" id="IPR010096">
    <property type="entry name" value="NADH-Q_OxRdtase_suN/2"/>
</dbReference>
<proteinExistence type="inferred from homology"/>
<evidence type="ECO:0000256" key="6">
    <source>
        <dbReference type="RuleBase" id="RU000320"/>
    </source>
</evidence>
<keyword evidence="5" id="KW-0813">Transport</keyword>
<feature type="transmembrane region" description="Helical" evidence="5">
    <location>
        <begin position="493"/>
        <end position="511"/>
    </location>
</feature>
<feature type="transmembrane region" description="Helical" evidence="5">
    <location>
        <begin position="438"/>
        <end position="458"/>
    </location>
</feature>
<keyword evidence="2 5" id="KW-0812">Transmembrane</keyword>
<evidence type="ECO:0000256" key="4">
    <source>
        <dbReference type="ARBA" id="ARBA00023136"/>
    </source>
</evidence>
<feature type="transmembrane region" description="Helical" evidence="5">
    <location>
        <begin position="230"/>
        <end position="248"/>
    </location>
</feature>
<feature type="transmembrane region" description="Helical" evidence="5">
    <location>
        <begin position="260"/>
        <end position="281"/>
    </location>
</feature>
<feature type="transmembrane region" description="Helical" evidence="5">
    <location>
        <begin position="85"/>
        <end position="105"/>
    </location>
</feature>
<keyword evidence="5" id="KW-0520">NAD</keyword>
<feature type="transmembrane region" description="Helical" evidence="5">
    <location>
        <begin position="50"/>
        <end position="70"/>
    </location>
</feature>
<feature type="domain" description="NADH:quinone oxidoreductase/Mrp antiporter transmembrane" evidence="7">
    <location>
        <begin position="135"/>
        <end position="452"/>
    </location>
</feature>
<feature type="transmembrane region" description="Helical" evidence="5">
    <location>
        <begin position="141"/>
        <end position="160"/>
    </location>
</feature>
<keyword evidence="3 5" id="KW-1133">Transmembrane helix</keyword>
<evidence type="ECO:0000256" key="5">
    <source>
        <dbReference type="HAMAP-Rule" id="MF_00445"/>
    </source>
</evidence>
<evidence type="ECO:0000313" key="9">
    <source>
        <dbReference type="Proteomes" id="UP001215231"/>
    </source>
</evidence>
<dbReference type="Proteomes" id="UP001215231">
    <property type="component" value="Chromosome"/>
</dbReference>
<keyword evidence="5" id="KW-1278">Translocase</keyword>
<feature type="transmembrane region" description="Helical" evidence="5">
    <location>
        <begin position="117"/>
        <end position="135"/>
    </location>
</feature>